<keyword evidence="16" id="KW-0472">Membrane</keyword>
<dbReference type="CDD" id="cd09601">
    <property type="entry name" value="M1_APN-Q_like"/>
    <property type="match status" value="1"/>
</dbReference>
<proteinExistence type="inferred from homology"/>
<dbReference type="GO" id="GO:0043171">
    <property type="term" value="P:peptide catabolic process"/>
    <property type="evidence" value="ECO:0000318"/>
    <property type="project" value="GO_Central"/>
</dbReference>
<name>B3RHX4_TRIAD</name>
<evidence type="ECO:0000259" key="25">
    <source>
        <dbReference type="Pfam" id="PF11838"/>
    </source>
</evidence>
<dbReference type="GeneID" id="6749352"/>
<evidence type="ECO:0000256" key="16">
    <source>
        <dbReference type="ARBA" id="ARBA00023136"/>
    </source>
</evidence>
<dbReference type="MEROPS" id="M01.010"/>
<dbReference type="FunFam" id="1.10.390.10:FF:000006">
    <property type="entry name" value="Puromycin-sensitive aminopeptidase"/>
    <property type="match status" value="1"/>
</dbReference>
<keyword evidence="14" id="KW-1133">Transmembrane helix</keyword>
<evidence type="ECO:0000256" key="11">
    <source>
        <dbReference type="ARBA" id="ARBA00022833"/>
    </source>
</evidence>
<dbReference type="Gene3D" id="1.25.50.20">
    <property type="match status" value="1"/>
</dbReference>
<evidence type="ECO:0000256" key="21">
    <source>
        <dbReference type="PIRSR" id="PIRSR634016-4"/>
    </source>
</evidence>
<dbReference type="PRINTS" id="PR00756">
    <property type="entry name" value="ALADIPTASE"/>
</dbReference>
<dbReference type="InterPro" id="IPR014782">
    <property type="entry name" value="Peptidase_M1_dom"/>
</dbReference>
<evidence type="ECO:0000256" key="3">
    <source>
        <dbReference type="ARBA" id="ARBA00010136"/>
    </source>
</evidence>
<dbReference type="Gene3D" id="1.10.390.10">
    <property type="entry name" value="Neutral Protease Domain 2"/>
    <property type="match status" value="1"/>
</dbReference>
<dbReference type="GO" id="GO:0005886">
    <property type="term" value="C:plasma membrane"/>
    <property type="evidence" value="ECO:0007669"/>
    <property type="project" value="UniProtKB-SubCell"/>
</dbReference>
<organism evidence="27 28">
    <name type="scientific">Trichoplax adhaerens</name>
    <name type="common">Trichoplax reptans</name>
    <dbReference type="NCBI Taxonomy" id="10228"/>
    <lineage>
        <taxon>Eukaryota</taxon>
        <taxon>Metazoa</taxon>
        <taxon>Placozoa</taxon>
        <taxon>Uniplacotomia</taxon>
        <taxon>Trichoplacea</taxon>
        <taxon>Trichoplacidae</taxon>
        <taxon>Trichoplax</taxon>
    </lineage>
</organism>
<dbReference type="AlphaFoldDB" id="B3RHX4"/>
<evidence type="ECO:0000256" key="6">
    <source>
        <dbReference type="ARBA" id="ARBA00022475"/>
    </source>
</evidence>
<comment type="subcellular location">
    <subcellularLocation>
        <location evidence="2">Cell membrane</location>
        <topology evidence="2">Single-pass type II membrane protein</topology>
    </subcellularLocation>
</comment>
<keyword evidence="12" id="KW-0106">Calcium</keyword>
<keyword evidence="6" id="KW-1003">Cell membrane</keyword>
<dbReference type="Pfam" id="PF01433">
    <property type="entry name" value="Peptidase_M1"/>
    <property type="match status" value="1"/>
</dbReference>
<dbReference type="EC" id="3.4.11.-" evidence="22"/>
<evidence type="ECO:0000256" key="14">
    <source>
        <dbReference type="ARBA" id="ARBA00022989"/>
    </source>
</evidence>
<keyword evidence="11 20" id="KW-0862">Zinc</keyword>
<keyword evidence="15 22" id="KW-0482">Metalloprotease</keyword>
<feature type="binding site" evidence="20">
    <location>
        <position position="360"/>
    </location>
    <ligand>
        <name>Zn(2+)</name>
        <dbReference type="ChEBI" id="CHEBI:29105"/>
        <note>catalytic</note>
    </ligand>
</feature>
<dbReference type="Pfam" id="PF17900">
    <property type="entry name" value="Peptidase_M1_N"/>
    <property type="match status" value="1"/>
</dbReference>
<comment type="catalytic activity">
    <reaction evidence="1">
        <text>Release of N-terminal glutamate (and to a lesser extent aspartate) from a peptide.</text>
        <dbReference type="EC" id="3.4.11.7"/>
    </reaction>
</comment>
<evidence type="ECO:0000256" key="22">
    <source>
        <dbReference type="RuleBase" id="RU364040"/>
    </source>
</evidence>
<dbReference type="GO" id="GO:0070006">
    <property type="term" value="F:metalloaminopeptidase activity"/>
    <property type="evidence" value="ECO:0000318"/>
    <property type="project" value="GO_Central"/>
</dbReference>
<feature type="domain" description="Peptidase M1 membrane alanine aminopeptidase" evidence="24">
    <location>
        <begin position="270"/>
        <end position="484"/>
    </location>
</feature>
<feature type="active site" description="Proton acceptor" evidence="19">
    <location>
        <position position="338"/>
    </location>
</feature>
<dbReference type="InterPro" id="IPR042097">
    <property type="entry name" value="Aminopeptidase_N-like_N_sf"/>
</dbReference>
<dbReference type="FunFam" id="2.60.40.1730:FF:000013">
    <property type="entry name" value="Aminopeptidase"/>
    <property type="match status" value="1"/>
</dbReference>
<dbReference type="HOGENOM" id="CLU_003705_2_0_1"/>
<dbReference type="PANTHER" id="PTHR11533">
    <property type="entry name" value="PROTEASE M1 ZINC METALLOPROTEASE"/>
    <property type="match status" value="1"/>
</dbReference>
<dbReference type="Proteomes" id="UP000009022">
    <property type="component" value="Unassembled WGS sequence"/>
</dbReference>
<feature type="binding site" evidence="20">
    <location>
        <position position="341"/>
    </location>
    <ligand>
        <name>Zn(2+)</name>
        <dbReference type="ChEBI" id="CHEBI:29105"/>
        <note>catalytic</note>
    </ligand>
</feature>
<dbReference type="RefSeq" id="XP_002108870.1">
    <property type="nucleotide sequence ID" value="XM_002108834.1"/>
</dbReference>
<dbReference type="STRING" id="10228.B3RHX4"/>
<dbReference type="GO" id="GO:0008270">
    <property type="term" value="F:zinc ion binding"/>
    <property type="evidence" value="ECO:0007669"/>
    <property type="project" value="UniProtKB-UniRule"/>
</dbReference>
<evidence type="ECO:0000256" key="5">
    <source>
        <dbReference type="ARBA" id="ARBA00022438"/>
    </source>
</evidence>
<dbReference type="GO" id="GO:0004230">
    <property type="term" value="F:glutamyl aminopeptidase activity"/>
    <property type="evidence" value="ECO:0007669"/>
    <property type="project" value="UniProtKB-EC"/>
</dbReference>
<dbReference type="PANTHER" id="PTHR11533:SF276">
    <property type="entry name" value="GLUTAMYL AMINOPEPTIDASE"/>
    <property type="match status" value="1"/>
</dbReference>
<dbReference type="GO" id="GO:0005615">
    <property type="term" value="C:extracellular space"/>
    <property type="evidence" value="ECO:0000318"/>
    <property type="project" value="GO_Central"/>
</dbReference>
<evidence type="ECO:0000256" key="8">
    <source>
        <dbReference type="ARBA" id="ARBA00022692"/>
    </source>
</evidence>
<feature type="domain" description="Aminopeptidase N-like N-terminal" evidence="26">
    <location>
        <begin position="40"/>
        <end position="230"/>
    </location>
</feature>
<evidence type="ECO:0000256" key="1">
    <source>
        <dbReference type="ARBA" id="ARBA00001703"/>
    </source>
</evidence>
<evidence type="ECO:0000256" key="4">
    <source>
        <dbReference type="ARBA" id="ARBA00011748"/>
    </source>
</evidence>
<dbReference type="InterPro" id="IPR024571">
    <property type="entry name" value="ERAP1-like_C_dom"/>
</dbReference>
<dbReference type="OrthoDB" id="510539at2759"/>
<keyword evidence="10 22" id="KW-0378">Hydrolase</keyword>
<keyword evidence="7 22" id="KW-0645">Protease</keyword>
<dbReference type="Gene3D" id="2.60.40.1730">
    <property type="entry name" value="tricorn interacting facor f3 domain"/>
    <property type="match status" value="1"/>
</dbReference>
<dbReference type="InterPro" id="IPR034016">
    <property type="entry name" value="M1_APN-typ"/>
</dbReference>
<keyword evidence="28" id="KW-1185">Reference proteome</keyword>
<dbReference type="FunCoup" id="B3RHX4">
    <property type="interactions" value="378"/>
</dbReference>
<comment type="subunit">
    <text evidence="4">Homodimer; disulfide-linked.</text>
</comment>
<dbReference type="GO" id="GO:0006508">
    <property type="term" value="P:proteolysis"/>
    <property type="evidence" value="ECO:0000318"/>
    <property type="project" value="GO_Central"/>
</dbReference>
<evidence type="ECO:0000256" key="9">
    <source>
        <dbReference type="ARBA" id="ARBA00022723"/>
    </source>
</evidence>
<evidence type="ECO:0000256" key="18">
    <source>
        <dbReference type="ARBA" id="ARBA00023180"/>
    </source>
</evidence>
<evidence type="ECO:0000256" key="13">
    <source>
        <dbReference type="ARBA" id="ARBA00022968"/>
    </source>
</evidence>
<feature type="region of interest" description="Disordered" evidence="23">
    <location>
        <begin position="1"/>
        <end position="22"/>
    </location>
</feature>
<evidence type="ECO:0000256" key="7">
    <source>
        <dbReference type="ARBA" id="ARBA00022670"/>
    </source>
</evidence>
<keyword evidence="18" id="KW-0325">Glycoprotein</keyword>
<keyword evidence="17" id="KW-1015">Disulfide bond</keyword>
<dbReference type="InterPro" id="IPR027268">
    <property type="entry name" value="Peptidase_M4/M1_CTD_sf"/>
</dbReference>
<evidence type="ECO:0000259" key="24">
    <source>
        <dbReference type="Pfam" id="PF01433"/>
    </source>
</evidence>
<comment type="similarity">
    <text evidence="3 22">Belongs to the peptidase M1 family.</text>
</comment>
<evidence type="ECO:0000256" key="15">
    <source>
        <dbReference type="ARBA" id="ARBA00023049"/>
    </source>
</evidence>
<dbReference type="InterPro" id="IPR001930">
    <property type="entry name" value="Peptidase_M1"/>
</dbReference>
<feature type="site" description="Transition state stabilizer" evidence="21">
    <location>
        <position position="423"/>
    </location>
</feature>
<dbReference type="FunFam" id="2.60.40.1910:FF:000003">
    <property type="entry name" value="Aminopeptidase"/>
    <property type="match status" value="1"/>
</dbReference>
<keyword evidence="5 22" id="KW-0031">Aminopeptidase</keyword>
<evidence type="ECO:0000256" key="17">
    <source>
        <dbReference type="ARBA" id="ARBA00023157"/>
    </source>
</evidence>
<evidence type="ECO:0000256" key="20">
    <source>
        <dbReference type="PIRSR" id="PIRSR634016-3"/>
    </source>
</evidence>
<keyword evidence="13" id="KW-0735">Signal-anchor</keyword>
<dbReference type="SUPFAM" id="SSF63737">
    <property type="entry name" value="Leukotriene A4 hydrolase N-terminal domain"/>
    <property type="match status" value="1"/>
</dbReference>
<gene>
    <name evidence="27" type="ORF">TRIADDRAFT_20166</name>
</gene>
<evidence type="ECO:0000259" key="26">
    <source>
        <dbReference type="Pfam" id="PF17900"/>
    </source>
</evidence>
<comment type="cofactor">
    <cofactor evidence="20 22">
        <name>Zn(2+)</name>
        <dbReference type="ChEBI" id="CHEBI:29105"/>
    </cofactor>
    <text evidence="20 22">Binds 1 zinc ion per subunit.</text>
</comment>
<evidence type="ECO:0000256" key="2">
    <source>
        <dbReference type="ARBA" id="ARBA00004401"/>
    </source>
</evidence>
<dbReference type="SUPFAM" id="SSF55486">
    <property type="entry name" value="Metalloproteases ('zincins'), catalytic domain"/>
    <property type="match status" value="1"/>
</dbReference>
<dbReference type="Gene3D" id="2.60.40.1910">
    <property type="match status" value="1"/>
</dbReference>
<evidence type="ECO:0000256" key="23">
    <source>
        <dbReference type="SAM" id="MobiDB-lite"/>
    </source>
</evidence>
<protein>
    <recommendedName>
        <fullName evidence="22">Aminopeptidase</fullName>
        <ecNumber evidence="22">3.4.11.-</ecNumber>
    </recommendedName>
</protein>
<dbReference type="InParanoid" id="B3RHX4"/>
<evidence type="ECO:0000313" key="27">
    <source>
        <dbReference type="EMBL" id="EDV29668.1"/>
    </source>
</evidence>
<accession>B3RHX4</accession>
<dbReference type="PhylomeDB" id="B3RHX4"/>
<dbReference type="CTD" id="6749352"/>
<dbReference type="Pfam" id="PF11838">
    <property type="entry name" value="ERAP1_C"/>
    <property type="match status" value="1"/>
</dbReference>
<feature type="domain" description="ERAP1-like C-terminal" evidence="25">
    <location>
        <begin position="569"/>
        <end position="873"/>
    </location>
</feature>
<dbReference type="FunFam" id="1.25.50.20:FF:000001">
    <property type="entry name" value="Aminopeptidase"/>
    <property type="match status" value="1"/>
</dbReference>
<evidence type="ECO:0000313" key="28">
    <source>
        <dbReference type="Proteomes" id="UP000009022"/>
    </source>
</evidence>
<evidence type="ECO:0000256" key="19">
    <source>
        <dbReference type="PIRSR" id="PIRSR634016-1"/>
    </source>
</evidence>
<feature type="compositionally biased region" description="Low complexity" evidence="23">
    <location>
        <begin position="8"/>
        <end position="19"/>
    </location>
</feature>
<dbReference type="KEGG" id="tad:TRIADDRAFT_20166"/>
<dbReference type="InterPro" id="IPR045357">
    <property type="entry name" value="Aminopeptidase_N-like_N"/>
</dbReference>
<dbReference type="EMBL" id="DS985241">
    <property type="protein sequence ID" value="EDV29668.1"/>
    <property type="molecule type" value="Genomic_DNA"/>
</dbReference>
<dbReference type="eggNOG" id="KOG1046">
    <property type="taxonomic scope" value="Eukaryota"/>
</dbReference>
<feature type="binding site" evidence="20">
    <location>
        <position position="337"/>
    </location>
    <ligand>
        <name>Zn(2+)</name>
        <dbReference type="ChEBI" id="CHEBI:29105"/>
        <note>catalytic</note>
    </ligand>
</feature>
<keyword evidence="8" id="KW-0812">Transmembrane</keyword>
<evidence type="ECO:0000256" key="12">
    <source>
        <dbReference type="ARBA" id="ARBA00022837"/>
    </source>
</evidence>
<reference evidence="27 28" key="1">
    <citation type="journal article" date="2008" name="Nature">
        <title>The Trichoplax genome and the nature of placozoans.</title>
        <authorList>
            <person name="Srivastava M."/>
            <person name="Begovic E."/>
            <person name="Chapman J."/>
            <person name="Putnam N.H."/>
            <person name="Hellsten U."/>
            <person name="Kawashima T."/>
            <person name="Kuo A."/>
            <person name="Mitros T."/>
            <person name="Salamov A."/>
            <person name="Carpenter M.L."/>
            <person name="Signorovitch A.Y."/>
            <person name="Moreno M.A."/>
            <person name="Kamm K."/>
            <person name="Grimwood J."/>
            <person name="Schmutz J."/>
            <person name="Shapiro H."/>
            <person name="Grigoriev I.V."/>
            <person name="Buss L.W."/>
            <person name="Schierwater B."/>
            <person name="Dellaporta S.L."/>
            <person name="Rokhsar D.S."/>
        </authorList>
    </citation>
    <scope>NUCLEOTIDE SEQUENCE [LARGE SCALE GENOMIC DNA]</scope>
    <source>
        <strain evidence="27 28">Grell-BS-1999</strain>
    </source>
</reference>
<evidence type="ECO:0000256" key="10">
    <source>
        <dbReference type="ARBA" id="ARBA00022801"/>
    </source>
</evidence>
<sequence length="893" mass="101848">MTQSSGSTTTRTVATVKPTAPKPTSRYPAVNNIRLPKNIVPIQYWFSLDVDMIGLQFTGQNDIEISVTSQTNIIIVHMKQMTLVGSPVVSSTRNFGNPLTISEHNAFALNDYYYIVLASPLNPGIYYVRFNFRAALSTALNGLYKSTYTKLDGRVINIAASQCQPTDARKIIPLFDEPELKANFTATIITQSNYTSVLWNMPIQRNVTIPNRPGFRRYDYNTSVRMSSYLLAFVLADFTYIEMMTKNRVPIRVWATTDTINQGNFALIGGVNITDYFEDFFGIPFPLPKQDMVAVPDFAAGAMENWGLILYRETALLYDPNVSAANNQQRVAYVVAHELAHMWFGNLVTMKWWDDLWLNEGFASFMEYLGTDHYQPTWEMLDQFVPIDVQRAFSLDAFVTSHPVQVTVYHPDEINEVFDTISYAKGASIIRMMRDMMGNLDFKNGISRYLKKFEYRNAVTRDLWQTLSEAISYRINVTDVMDTWTLQMGFPVVTITNTGSQARLSQKRFLLDPNNKNPEVDPATSKFRSPYGYKWNIPLKYILGNSPNTIRSAMVNMSSSKLPWPAGTWLKANKDAYGYYRVNYPVSNWNLLIQEMQKTQPALSKRDFSNLLDDAFNLASLQVLDIAFGTTKYLTKERSYVPWRTANSVLGAIGSIISYRSSYGYFSVSVNDRYPSNLIRLLRMSALTIGCGFGYKPCLDNATLLFRRFMADPTNNAVKPNLKAVVYRFGIANGGIAEWDFLYNYFYKTNVASEKRTILDALSYSKEPWILNRYLRWSIDPAKVRSQDSTVVIGYIANNLVGRPLAWDFVRANWAYIRKTYGGSFFSFGSLIRNTAGRFASQFRLKQANFFRQNPDVGTGANAVKQSVESIKNRISWINSYERVAEDWLKRNV</sequence>
<dbReference type="InterPro" id="IPR050344">
    <property type="entry name" value="Peptidase_M1_aminopeptidases"/>
</dbReference>
<keyword evidence="9 20" id="KW-0479">Metal-binding</keyword>